<dbReference type="AlphaFoldDB" id="A0A7J7JUH8"/>
<dbReference type="OrthoDB" id="10043005at2759"/>
<feature type="chain" id="PRO_5029740046" evidence="2">
    <location>
        <begin position="19"/>
        <end position="328"/>
    </location>
</feature>
<organism evidence="3 4">
    <name type="scientific">Bugula neritina</name>
    <name type="common">Brown bryozoan</name>
    <name type="synonym">Sertularia neritina</name>
    <dbReference type="NCBI Taxonomy" id="10212"/>
    <lineage>
        <taxon>Eukaryota</taxon>
        <taxon>Metazoa</taxon>
        <taxon>Spiralia</taxon>
        <taxon>Lophotrochozoa</taxon>
        <taxon>Bryozoa</taxon>
        <taxon>Gymnolaemata</taxon>
        <taxon>Cheilostomatida</taxon>
        <taxon>Flustrina</taxon>
        <taxon>Buguloidea</taxon>
        <taxon>Bugulidae</taxon>
        <taxon>Bugula</taxon>
    </lineage>
</organism>
<name>A0A7J7JUH8_BUGNE</name>
<evidence type="ECO:0000256" key="1">
    <source>
        <dbReference type="SAM" id="MobiDB-lite"/>
    </source>
</evidence>
<protein>
    <submittedName>
        <fullName evidence="3">Uncharacterized protein</fullName>
    </submittedName>
</protein>
<evidence type="ECO:0000313" key="3">
    <source>
        <dbReference type="EMBL" id="KAF6030029.1"/>
    </source>
</evidence>
<dbReference type="EMBL" id="VXIV02001762">
    <property type="protein sequence ID" value="KAF6030029.1"/>
    <property type="molecule type" value="Genomic_DNA"/>
</dbReference>
<keyword evidence="2" id="KW-0732">Signal</keyword>
<feature type="compositionally biased region" description="Low complexity" evidence="1">
    <location>
        <begin position="105"/>
        <end position="120"/>
    </location>
</feature>
<accession>A0A7J7JUH8</accession>
<keyword evidence="4" id="KW-1185">Reference proteome</keyword>
<proteinExistence type="predicted"/>
<evidence type="ECO:0000313" key="4">
    <source>
        <dbReference type="Proteomes" id="UP000593567"/>
    </source>
</evidence>
<dbReference type="Proteomes" id="UP000593567">
    <property type="component" value="Unassembled WGS sequence"/>
</dbReference>
<reference evidence="3" key="1">
    <citation type="submission" date="2020-06" db="EMBL/GenBank/DDBJ databases">
        <title>Draft genome of Bugula neritina, a colonial animal packing powerful symbionts and potential medicines.</title>
        <authorList>
            <person name="Rayko M."/>
        </authorList>
    </citation>
    <scope>NUCLEOTIDE SEQUENCE [LARGE SCALE GENOMIC DNA]</scope>
    <source>
        <strain evidence="3">Kwan_BN1</strain>
    </source>
</reference>
<feature type="signal peptide" evidence="2">
    <location>
        <begin position="1"/>
        <end position="18"/>
    </location>
</feature>
<evidence type="ECO:0000256" key="2">
    <source>
        <dbReference type="SAM" id="SignalP"/>
    </source>
</evidence>
<comment type="caution">
    <text evidence="3">The sequence shown here is derived from an EMBL/GenBank/DDBJ whole genome shotgun (WGS) entry which is preliminary data.</text>
</comment>
<sequence>MRTLLFFTLLSSAALSYAAVISDSNKLDLSIYKLKIEVLRNILAAECPMYSHYQRNTRQLNSEDELKADRILYSQMYADLISCRRLGSKTTTKVYNVTTTPATTTTTATTSTVTTTTTPTKTPPPATTTIPTTTAPQTTTTTTATPTTTTTPTITATTSTTAPQTTTTTTATPTTTATLTTIAIKPPQPAECLTAINFTESWRMEHKGGNYKAGGANSLNGYACDLHQDTVWFRFTGAAGNRMLNSCPKIQSCGTFAPFWTDAIVPTTVGVKTNINAYAVGKYTHQNKCKAETWSMQVLRCSDINHDVIYKVLKPYGSRCQGAFCGMN</sequence>
<feature type="region of interest" description="Disordered" evidence="1">
    <location>
        <begin position="105"/>
        <end position="171"/>
    </location>
</feature>
<feature type="compositionally biased region" description="Low complexity" evidence="1">
    <location>
        <begin position="127"/>
        <end position="171"/>
    </location>
</feature>
<gene>
    <name evidence="3" type="ORF">EB796_011651</name>
</gene>